<dbReference type="InParanoid" id="D2VDT8"/>
<protein>
    <submittedName>
        <fullName evidence="2">Predicted protein</fullName>
    </submittedName>
</protein>
<sequence>MTRFNPLVLACFVLLAALLTSSSFVNASSPAEPAFKSQLRSCFEANRNTECLATQSSWSSCGGSVYSSYQLALSISMNCMRSVCGSQNSLCCNTYCTMYGLSGYDHSVCFNKCFNGYTGSVVSAAATLMKPISTSIAYASIPFDDNSDFVPKSATTDDKAIVKCSVSCDATYAFYFANEQPTRKERNFLRTLLSQINGSNSTTGTASGNGGVSVLGKKKKLFISSFVKKTKLTTIKNGKVTKSTSKSSGKTDKKMISNVIQVTRDRLQVFDISLDKVVPLNPVLKSSQVGKNQICANTGKTVEVTYYKRSRVNCNKIQRWMKEVSEISPNNLLTVYKFMMIVHNKCRSLIPKKSKQCVVPMFRRINLNTDTL</sequence>
<reference evidence="2 3" key="1">
    <citation type="journal article" date="2010" name="Cell">
        <title>The genome of Naegleria gruberi illuminates early eukaryotic versatility.</title>
        <authorList>
            <person name="Fritz-Laylin L.K."/>
            <person name="Prochnik S.E."/>
            <person name="Ginger M.L."/>
            <person name="Dacks J.B."/>
            <person name="Carpenter M.L."/>
            <person name="Field M.C."/>
            <person name="Kuo A."/>
            <person name="Paredez A."/>
            <person name="Chapman J."/>
            <person name="Pham J."/>
            <person name="Shu S."/>
            <person name="Neupane R."/>
            <person name="Cipriano M."/>
            <person name="Mancuso J."/>
            <person name="Tu H."/>
            <person name="Salamov A."/>
            <person name="Lindquist E."/>
            <person name="Shapiro H."/>
            <person name="Lucas S."/>
            <person name="Grigoriev I.V."/>
            <person name="Cande W.Z."/>
            <person name="Fulton C."/>
            <person name="Rokhsar D.S."/>
            <person name="Dawson S.C."/>
        </authorList>
    </citation>
    <scope>NUCLEOTIDE SEQUENCE [LARGE SCALE GENOMIC DNA]</scope>
    <source>
        <strain evidence="2 3">NEG-M</strain>
    </source>
</reference>
<feature type="signal peptide" evidence="1">
    <location>
        <begin position="1"/>
        <end position="27"/>
    </location>
</feature>
<evidence type="ECO:0000313" key="2">
    <source>
        <dbReference type="EMBL" id="EFC45056.1"/>
    </source>
</evidence>
<evidence type="ECO:0000313" key="3">
    <source>
        <dbReference type="Proteomes" id="UP000006671"/>
    </source>
</evidence>
<organism evidence="3">
    <name type="scientific">Naegleria gruberi</name>
    <name type="common">Amoeba</name>
    <dbReference type="NCBI Taxonomy" id="5762"/>
    <lineage>
        <taxon>Eukaryota</taxon>
        <taxon>Discoba</taxon>
        <taxon>Heterolobosea</taxon>
        <taxon>Tetramitia</taxon>
        <taxon>Eutetramitia</taxon>
        <taxon>Vahlkampfiidae</taxon>
        <taxon>Naegleria</taxon>
    </lineage>
</organism>
<dbReference type="Proteomes" id="UP000006671">
    <property type="component" value="Unassembled WGS sequence"/>
</dbReference>
<dbReference type="EMBL" id="GG738865">
    <property type="protein sequence ID" value="EFC45056.1"/>
    <property type="molecule type" value="Genomic_DNA"/>
</dbReference>
<dbReference type="KEGG" id="ngr:NAEGRDRAFT_48735"/>
<dbReference type="AlphaFoldDB" id="D2VDT8"/>
<name>D2VDT8_NAEGR</name>
<dbReference type="RefSeq" id="XP_002677800.1">
    <property type="nucleotide sequence ID" value="XM_002677754.1"/>
</dbReference>
<proteinExistence type="predicted"/>
<keyword evidence="3" id="KW-1185">Reference proteome</keyword>
<dbReference type="VEuPathDB" id="AmoebaDB:NAEGRDRAFT_48735"/>
<dbReference type="GeneID" id="8853044"/>
<accession>D2VDT8</accession>
<evidence type="ECO:0000256" key="1">
    <source>
        <dbReference type="SAM" id="SignalP"/>
    </source>
</evidence>
<keyword evidence="1" id="KW-0732">Signal</keyword>
<feature type="chain" id="PRO_5003038467" evidence="1">
    <location>
        <begin position="28"/>
        <end position="372"/>
    </location>
</feature>
<gene>
    <name evidence="2" type="ORF">NAEGRDRAFT_48735</name>
</gene>